<evidence type="ECO:0000256" key="3">
    <source>
        <dbReference type="ARBA" id="ARBA00006602"/>
    </source>
</evidence>
<keyword evidence="12" id="KW-1185">Reference proteome</keyword>
<sequence length="232" mass="26099">MTSSDDTLVTKQADVLSADEIADAIKRWEAPRMVAVTDVDDKDAPQVLDVKAIEALQQQAQEEGYKVGYEEGHQAGFADGQQAGLKDIQLQVEKLQQMLNTLQQPLTELDEILEKDLVNLAITMTRQLVRRELKHQPEHVIGAMRAALEALPISDRQLKIYVHPDDLHIIQKGLSLEHDSDKYQWIEDPLLTRGGLRLETPDTSVDATVESRLNSIINKVLGDERDADNEQY</sequence>
<comment type="caution">
    <text evidence="11">The sequence shown here is derived from an EMBL/GenBank/DDBJ whole genome shotgun (WGS) entry which is preliminary data.</text>
</comment>
<evidence type="ECO:0000259" key="10">
    <source>
        <dbReference type="Pfam" id="PF02108"/>
    </source>
</evidence>
<evidence type="ECO:0000256" key="1">
    <source>
        <dbReference type="ARBA" id="ARBA00003041"/>
    </source>
</evidence>
<dbReference type="Proteomes" id="UP001161423">
    <property type="component" value="Unassembled WGS sequence"/>
</dbReference>
<evidence type="ECO:0000256" key="4">
    <source>
        <dbReference type="ARBA" id="ARBA00016507"/>
    </source>
</evidence>
<evidence type="ECO:0000256" key="2">
    <source>
        <dbReference type="ARBA" id="ARBA00004496"/>
    </source>
</evidence>
<dbReference type="Pfam" id="PF02108">
    <property type="entry name" value="FliH"/>
    <property type="match status" value="1"/>
</dbReference>
<comment type="function">
    <text evidence="1">Needed for flagellar regrowth and assembly.</text>
</comment>
<name>A0ABQ5TZE6_9GAMM</name>
<protein>
    <recommendedName>
        <fullName evidence="4">Flagellar assembly protein FliH</fullName>
    </recommendedName>
</protein>
<dbReference type="InterPro" id="IPR051472">
    <property type="entry name" value="T3SS_Stator/FliH"/>
</dbReference>
<feature type="domain" description="Flagellar assembly protein FliH/Type III secretion system HrpE" evidence="10">
    <location>
        <begin position="91"/>
        <end position="215"/>
    </location>
</feature>
<reference evidence="11" key="2">
    <citation type="submission" date="2023-01" db="EMBL/GenBank/DDBJ databases">
        <title>Draft genome sequence of Methylophaga thalassica strain NBRC 102424.</title>
        <authorList>
            <person name="Sun Q."/>
            <person name="Mori K."/>
        </authorList>
    </citation>
    <scope>NUCLEOTIDE SEQUENCE</scope>
    <source>
        <strain evidence="11">NBRC 102424</strain>
    </source>
</reference>
<comment type="similarity">
    <text evidence="3">Belongs to the FliH family.</text>
</comment>
<proteinExistence type="inferred from homology"/>
<keyword evidence="9" id="KW-1006">Bacterial flagellum protein export</keyword>
<dbReference type="EMBL" id="BSND01000013">
    <property type="protein sequence ID" value="GLQ01085.1"/>
    <property type="molecule type" value="Genomic_DNA"/>
</dbReference>
<keyword evidence="6" id="KW-0963">Cytoplasm</keyword>
<evidence type="ECO:0000256" key="7">
    <source>
        <dbReference type="ARBA" id="ARBA00022795"/>
    </source>
</evidence>
<gene>
    <name evidence="11" type="ORF">GCM10007891_29380</name>
</gene>
<evidence type="ECO:0000256" key="5">
    <source>
        <dbReference type="ARBA" id="ARBA00022448"/>
    </source>
</evidence>
<dbReference type="InterPro" id="IPR018035">
    <property type="entry name" value="Flagellar_FliH/T3SS_HrpE"/>
</dbReference>
<evidence type="ECO:0000256" key="6">
    <source>
        <dbReference type="ARBA" id="ARBA00022490"/>
    </source>
</evidence>
<keyword evidence="5" id="KW-0813">Transport</keyword>
<organism evidence="11 12">
    <name type="scientific">Methylophaga thalassica</name>
    <dbReference type="NCBI Taxonomy" id="40223"/>
    <lineage>
        <taxon>Bacteria</taxon>
        <taxon>Pseudomonadati</taxon>
        <taxon>Pseudomonadota</taxon>
        <taxon>Gammaproteobacteria</taxon>
        <taxon>Thiotrichales</taxon>
        <taxon>Piscirickettsiaceae</taxon>
        <taxon>Methylophaga</taxon>
    </lineage>
</organism>
<evidence type="ECO:0000313" key="11">
    <source>
        <dbReference type="EMBL" id="GLQ01085.1"/>
    </source>
</evidence>
<dbReference type="RefSeq" id="WP_284723760.1">
    <property type="nucleotide sequence ID" value="NZ_BSND01000013.1"/>
</dbReference>
<evidence type="ECO:0000313" key="12">
    <source>
        <dbReference type="Proteomes" id="UP001161423"/>
    </source>
</evidence>
<keyword evidence="7" id="KW-1005">Bacterial flagellum biogenesis</keyword>
<comment type="subcellular location">
    <subcellularLocation>
        <location evidence="2">Cytoplasm</location>
    </subcellularLocation>
</comment>
<accession>A0ABQ5TZE6</accession>
<dbReference type="InterPro" id="IPR000563">
    <property type="entry name" value="Flag_FliH"/>
</dbReference>
<dbReference type="PRINTS" id="PR01003">
    <property type="entry name" value="FLGFLIH"/>
</dbReference>
<evidence type="ECO:0000256" key="9">
    <source>
        <dbReference type="ARBA" id="ARBA00023225"/>
    </source>
</evidence>
<keyword evidence="8" id="KW-0653">Protein transport</keyword>
<dbReference type="PANTHER" id="PTHR34982">
    <property type="entry name" value="YOP PROTEINS TRANSLOCATION PROTEIN L"/>
    <property type="match status" value="1"/>
</dbReference>
<dbReference type="PANTHER" id="PTHR34982:SF1">
    <property type="entry name" value="FLAGELLAR ASSEMBLY PROTEIN FLIH"/>
    <property type="match status" value="1"/>
</dbReference>
<evidence type="ECO:0000256" key="8">
    <source>
        <dbReference type="ARBA" id="ARBA00022927"/>
    </source>
</evidence>
<reference evidence="11" key="1">
    <citation type="journal article" date="2014" name="Int. J. Syst. Evol. Microbiol.">
        <title>Complete genome of a new Firmicutes species belonging to the dominant human colonic microbiota ('Ruminococcus bicirculans') reveals two chromosomes and a selective capacity to utilize plant glucans.</title>
        <authorList>
            <consortium name="NISC Comparative Sequencing Program"/>
            <person name="Wegmann U."/>
            <person name="Louis P."/>
            <person name="Goesmann A."/>
            <person name="Henrissat B."/>
            <person name="Duncan S.H."/>
            <person name="Flint H.J."/>
        </authorList>
    </citation>
    <scope>NUCLEOTIDE SEQUENCE</scope>
    <source>
        <strain evidence="11">NBRC 102424</strain>
    </source>
</reference>